<dbReference type="Gene3D" id="2.130.10.10">
    <property type="entry name" value="YVTN repeat-like/Quinoprotein amine dehydrogenase"/>
    <property type="match status" value="1"/>
</dbReference>
<dbReference type="PROSITE" id="PS50082">
    <property type="entry name" value="WD_REPEATS_2"/>
    <property type="match status" value="1"/>
</dbReference>
<sequence length="452" mass="51426">MAQFQNQELEYMINDEYYDMTDFADTSVEHTNRFNRSCAADSMDSDFEDDFEQSKPKTDTSAEEARNGKDIQGIPWERLNFTRDKYRETRLRQYKNYENLLHSREDLEKECKQVDEGHTLYDFQYNTRLVKPTVVHFQLRNLLWATSKHDLYLMQNYSVMHWSSLLRRSKEVVNVATPVLPTLKYPGSFSRSLSRVQVSTMAVKDDLIVAGGFHGELICKYLNKPGVSFATKIATDEAAITNSVDISYNSSGSMRIMTANNDALIRVFDANNFSCTDRFSFPWSVNDTSVSPDGKLLAVLGDSTECLLADAQSGKEINKMKGHLDYSFASAWHPNGHIVATGNQDTTCRLWDIRKVSESLVVLKGRMGAIRSIRFSADGRHMAMAEPADFVHIYDTESNYESGQEIDVFGEIGGISFSPDAEALFVGISDRTYGSVLEFNRRHHNRYLDSVF</sequence>
<dbReference type="FunFam" id="2.130.10.10:FF:000637">
    <property type="entry name" value="WD-40 repeat family protein"/>
    <property type="match status" value="1"/>
</dbReference>
<dbReference type="InterPro" id="IPR036322">
    <property type="entry name" value="WD40_repeat_dom_sf"/>
</dbReference>
<evidence type="ECO:0000256" key="1">
    <source>
        <dbReference type="ARBA" id="ARBA00022574"/>
    </source>
</evidence>
<organism evidence="5 6">
    <name type="scientific">Centaurea solstitialis</name>
    <name type="common">yellow star-thistle</name>
    <dbReference type="NCBI Taxonomy" id="347529"/>
    <lineage>
        <taxon>Eukaryota</taxon>
        <taxon>Viridiplantae</taxon>
        <taxon>Streptophyta</taxon>
        <taxon>Embryophyta</taxon>
        <taxon>Tracheophyta</taxon>
        <taxon>Spermatophyta</taxon>
        <taxon>Magnoliopsida</taxon>
        <taxon>eudicotyledons</taxon>
        <taxon>Gunneridae</taxon>
        <taxon>Pentapetalae</taxon>
        <taxon>asterids</taxon>
        <taxon>campanulids</taxon>
        <taxon>Asterales</taxon>
        <taxon>Asteraceae</taxon>
        <taxon>Carduoideae</taxon>
        <taxon>Cardueae</taxon>
        <taxon>Centaureinae</taxon>
        <taxon>Centaurea</taxon>
    </lineage>
</organism>
<gene>
    <name evidence="5" type="ORF">OSB04_003675</name>
</gene>
<dbReference type="PANTHER" id="PTHR43991:SF12">
    <property type="entry name" value="WD REPEAT PROTEIN (AFU_ORTHOLOGUE AFUA_8G05640)"/>
    <property type="match status" value="1"/>
</dbReference>
<dbReference type="PROSITE" id="PS50294">
    <property type="entry name" value="WD_REPEATS_REGION"/>
    <property type="match status" value="1"/>
</dbReference>
<name>A0AA38WVB2_9ASTR</name>
<dbReference type="PROSITE" id="PS00678">
    <property type="entry name" value="WD_REPEATS_1"/>
    <property type="match status" value="1"/>
</dbReference>
<comment type="caution">
    <text evidence="5">The sequence shown here is derived from an EMBL/GenBank/DDBJ whole genome shotgun (WGS) entry which is preliminary data.</text>
</comment>
<dbReference type="PANTHER" id="PTHR43991">
    <property type="entry name" value="WD REPEAT PROTEIN (AFU_ORTHOLOGUE AFUA_8G05640)-RELATED"/>
    <property type="match status" value="1"/>
</dbReference>
<evidence type="ECO:0000313" key="5">
    <source>
        <dbReference type="EMBL" id="KAJ9567709.1"/>
    </source>
</evidence>
<dbReference type="InterPro" id="IPR015943">
    <property type="entry name" value="WD40/YVTN_repeat-like_dom_sf"/>
</dbReference>
<evidence type="ECO:0000313" key="6">
    <source>
        <dbReference type="Proteomes" id="UP001172457"/>
    </source>
</evidence>
<evidence type="ECO:0008006" key="7">
    <source>
        <dbReference type="Google" id="ProtNLM"/>
    </source>
</evidence>
<proteinExistence type="predicted"/>
<evidence type="ECO:0000256" key="3">
    <source>
        <dbReference type="PROSITE-ProRule" id="PRU00221"/>
    </source>
</evidence>
<accession>A0AA38WVB2</accession>
<feature type="region of interest" description="Disordered" evidence="4">
    <location>
        <begin position="42"/>
        <end position="66"/>
    </location>
</feature>
<feature type="compositionally biased region" description="Basic and acidic residues" evidence="4">
    <location>
        <begin position="52"/>
        <end position="66"/>
    </location>
</feature>
<dbReference type="InterPro" id="IPR019775">
    <property type="entry name" value="WD40_repeat_CS"/>
</dbReference>
<reference evidence="5" key="1">
    <citation type="submission" date="2023-03" db="EMBL/GenBank/DDBJ databases">
        <title>Chromosome-scale reference genome and RAD-based genetic map of yellow starthistle (Centaurea solstitialis) reveal putative structural variation and QTLs associated with invader traits.</title>
        <authorList>
            <person name="Reatini B."/>
            <person name="Cang F.A."/>
            <person name="Jiang Q."/>
            <person name="Mckibben M.T.W."/>
            <person name="Barker M.S."/>
            <person name="Rieseberg L.H."/>
            <person name="Dlugosch K.M."/>
        </authorList>
    </citation>
    <scope>NUCLEOTIDE SEQUENCE</scope>
    <source>
        <strain evidence="5">CAN-66</strain>
        <tissue evidence="5">Leaf</tissue>
    </source>
</reference>
<dbReference type="Pfam" id="PF00400">
    <property type="entry name" value="WD40"/>
    <property type="match status" value="1"/>
</dbReference>
<feature type="repeat" description="WD" evidence="3">
    <location>
        <begin position="320"/>
        <end position="361"/>
    </location>
</feature>
<keyword evidence="1 3" id="KW-0853">WD repeat</keyword>
<dbReference type="SUPFAM" id="SSF50978">
    <property type="entry name" value="WD40 repeat-like"/>
    <property type="match status" value="1"/>
</dbReference>
<protein>
    <recommendedName>
        <fullName evidence="7">Transducin/WD40 repeat-like superfamily protein</fullName>
    </recommendedName>
</protein>
<keyword evidence="6" id="KW-1185">Reference proteome</keyword>
<evidence type="ECO:0000256" key="4">
    <source>
        <dbReference type="SAM" id="MobiDB-lite"/>
    </source>
</evidence>
<evidence type="ECO:0000256" key="2">
    <source>
        <dbReference type="ARBA" id="ARBA00022737"/>
    </source>
</evidence>
<dbReference type="Proteomes" id="UP001172457">
    <property type="component" value="Chromosome 1"/>
</dbReference>
<dbReference type="SMART" id="SM00320">
    <property type="entry name" value="WD40"/>
    <property type="match status" value="5"/>
</dbReference>
<dbReference type="EMBL" id="JARYMX010000001">
    <property type="protein sequence ID" value="KAJ9567709.1"/>
    <property type="molecule type" value="Genomic_DNA"/>
</dbReference>
<keyword evidence="2" id="KW-0677">Repeat</keyword>
<dbReference type="InterPro" id="IPR001680">
    <property type="entry name" value="WD40_rpt"/>
</dbReference>
<dbReference type="AlphaFoldDB" id="A0AA38WVB2"/>